<feature type="domain" description="Peptidase S11 D-Ala-D-Ala carboxypeptidase A C-terminal" evidence="17">
    <location>
        <begin position="290"/>
        <end position="381"/>
    </location>
</feature>
<dbReference type="OrthoDB" id="9791132at2"/>
<evidence type="ECO:0000256" key="11">
    <source>
        <dbReference type="ARBA" id="ARBA00023316"/>
    </source>
</evidence>
<evidence type="ECO:0000256" key="12">
    <source>
        <dbReference type="ARBA" id="ARBA00034000"/>
    </source>
</evidence>
<reference evidence="18 19" key="1">
    <citation type="submission" date="2015-12" db="EMBL/GenBank/DDBJ databases">
        <title>Draft genome sequence of the thermoanaerobe Thermotalea metallivorans, an isolate from the runoff channel of the Great Artesian Basin, Australia.</title>
        <authorList>
            <person name="Patel B.K."/>
        </authorList>
    </citation>
    <scope>NUCLEOTIDE SEQUENCE [LARGE SCALE GENOMIC DNA]</scope>
    <source>
        <strain evidence="18 19">B2-1</strain>
    </source>
</reference>
<dbReference type="SUPFAM" id="SSF69189">
    <property type="entry name" value="Penicillin-binding protein associated domain"/>
    <property type="match status" value="1"/>
</dbReference>
<keyword evidence="16" id="KW-0812">Transmembrane</keyword>
<comment type="catalytic activity">
    <reaction evidence="12">
        <text>Preferential cleavage: (Ac)2-L-Lys-D-Ala-|-D-Ala. Also transpeptidation of peptidyl-alanyl moieties that are N-acyl substituents of D-alanine.</text>
        <dbReference type="EC" id="3.4.16.4"/>
    </reaction>
</comment>
<feature type="transmembrane region" description="Helical" evidence="16">
    <location>
        <begin position="399"/>
        <end position="417"/>
    </location>
</feature>
<dbReference type="EMBL" id="LOEE01000019">
    <property type="protein sequence ID" value="KXG77031.1"/>
    <property type="molecule type" value="Genomic_DNA"/>
</dbReference>
<evidence type="ECO:0000256" key="4">
    <source>
        <dbReference type="ARBA" id="ARBA00012448"/>
    </source>
</evidence>
<evidence type="ECO:0000256" key="6">
    <source>
        <dbReference type="ARBA" id="ARBA00022670"/>
    </source>
</evidence>
<keyword evidence="5 18" id="KW-0121">Carboxypeptidase</keyword>
<comment type="pathway">
    <text evidence="2">Cell wall biogenesis; peptidoglycan biosynthesis.</text>
</comment>
<dbReference type="SMART" id="SM00936">
    <property type="entry name" value="PBP5_C"/>
    <property type="match status" value="1"/>
</dbReference>
<comment type="similarity">
    <text evidence="3 15">Belongs to the peptidase S11 family.</text>
</comment>
<dbReference type="Gene3D" id="2.60.410.10">
    <property type="entry name" value="D-Ala-D-Ala carboxypeptidase, C-terminal domain"/>
    <property type="match status" value="1"/>
</dbReference>
<evidence type="ECO:0000256" key="9">
    <source>
        <dbReference type="ARBA" id="ARBA00022960"/>
    </source>
</evidence>
<evidence type="ECO:0000256" key="16">
    <source>
        <dbReference type="SAM" id="Phobius"/>
    </source>
</evidence>
<dbReference type="AlphaFoldDB" id="A0A140L906"/>
<feature type="active site" description="Acyl-ester intermediate" evidence="13">
    <location>
        <position position="61"/>
    </location>
</feature>
<dbReference type="InterPro" id="IPR018044">
    <property type="entry name" value="Peptidase_S11"/>
</dbReference>
<dbReference type="InterPro" id="IPR015956">
    <property type="entry name" value="Peniciliin-bd_prot_C_sf"/>
</dbReference>
<evidence type="ECO:0000256" key="8">
    <source>
        <dbReference type="ARBA" id="ARBA00022801"/>
    </source>
</evidence>
<gene>
    <name evidence="18" type="primary">dacB_1</name>
    <name evidence="18" type="ORF">AN619_05590</name>
</gene>
<evidence type="ECO:0000256" key="10">
    <source>
        <dbReference type="ARBA" id="ARBA00022984"/>
    </source>
</evidence>
<feature type="active site" description="Acyl-ester intermediate" evidence="13">
    <location>
        <position position="64"/>
    </location>
</feature>
<dbReference type="GO" id="GO:0009002">
    <property type="term" value="F:serine-type D-Ala-D-Ala carboxypeptidase activity"/>
    <property type="evidence" value="ECO:0007669"/>
    <property type="project" value="UniProtKB-EC"/>
</dbReference>
<dbReference type="InterPro" id="IPR012907">
    <property type="entry name" value="Peptidase_S11_C"/>
</dbReference>
<dbReference type="PATRIC" id="fig|520762.4.peg.635"/>
<dbReference type="Pfam" id="PF07943">
    <property type="entry name" value="PBP5_C"/>
    <property type="match status" value="1"/>
</dbReference>
<evidence type="ECO:0000256" key="15">
    <source>
        <dbReference type="RuleBase" id="RU004016"/>
    </source>
</evidence>
<comment type="function">
    <text evidence="1">Removes C-terminal D-alanyl residues from sugar-peptide cell wall precursors.</text>
</comment>
<dbReference type="InterPro" id="IPR037167">
    <property type="entry name" value="Peptidase_S11_C_sf"/>
</dbReference>
<keyword evidence="16" id="KW-1133">Transmembrane helix</keyword>
<organism evidence="18 19">
    <name type="scientific">Thermotalea metallivorans</name>
    <dbReference type="NCBI Taxonomy" id="520762"/>
    <lineage>
        <taxon>Bacteria</taxon>
        <taxon>Bacillati</taxon>
        <taxon>Bacillota</taxon>
        <taxon>Clostridia</taxon>
        <taxon>Peptostreptococcales</taxon>
        <taxon>Thermotaleaceae</taxon>
        <taxon>Thermotalea</taxon>
    </lineage>
</organism>
<dbReference type="Pfam" id="PF00768">
    <property type="entry name" value="Peptidase_S11"/>
    <property type="match status" value="1"/>
</dbReference>
<keyword evidence="16" id="KW-0472">Membrane</keyword>
<evidence type="ECO:0000256" key="1">
    <source>
        <dbReference type="ARBA" id="ARBA00003217"/>
    </source>
</evidence>
<keyword evidence="8 18" id="KW-0378">Hydrolase</keyword>
<sequence>MKKFQILSFVLVAVIINAILNPSFAVVPPPEISAPSGILIDAETGDVLYEKNAHERMYPASTTKIMTAILTLENAKLQDTVVIDKDTPFTEGNRIYAIEGEIFTVEQLLYALMVESANDAAVALAKHISGSVEEFAKLMNQRAKELGAKNTHFVNPNGLPDPEHVTTAYDLAMIAKYAMTLPKFPEIAKTVRYQIPPTNKQSETRYLKSSNRFLWGVGGRNKINYRGQWIDIKYDIVEGIKTGYTVQAQQCLVTSAQKDGHRLISVILKAQGTNIYADSRTLIDYGFENFQFVKLADAGVNVKTVAIKGGQEKVLNLITQKALYKAVPIHEKISPVDQMIKVEKDLRAPIHQGDVIGKIIYTSGEKILGEVNLIAETSVKASEGIGMIVFHEKSKTKTVIRLILSLLFLYLGWRTYVTWHRIRRRKSKALKHPDIILPSVQPAIGERNRWKSKKK</sequence>
<dbReference type="PRINTS" id="PR00725">
    <property type="entry name" value="DADACBPTASE1"/>
</dbReference>
<dbReference type="GO" id="GO:0009252">
    <property type="term" value="P:peptidoglycan biosynthetic process"/>
    <property type="evidence" value="ECO:0007669"/>
    <property type="project" value="UniProtKB-UniPathway"/>
</dbReference>
<name>A0A140L906_9FIRM</name>
<evidence type="ECO:0000256" key="13">
    <source>
        <dbReference type="PIRSR" id="PIRSR618044-1"/>
    </source>
</evidence>
<keyword evidence="7" id="KW-0732">Signal</keyword>
<dbReference type="STRING" id="520762.AN619_05590"/>
<evidence type="ECO:0000256" key="7">
    <source>
        <dbReference type="ARBA" id="ARBA00022729"/>
    </source>
</evidence>
<comment type="caution">
    <text evidence="18">The sequence shown here is derived from an EMBL/GenBank/DDBJ whole genome shotgun (WGS) entry which is preliminary data.</text>
</comment>
<evidence type="ECO:0000256" key="2">
    <source>
        <dbReference type="ARBA" id="ARBA00004752"/>
    </source>
</evidence>
<evidence type="ECO:0000259" key="17">
    <source>
        <dbReference type="SMART" id="SM00936"/>
    </source>
</evidence>
<dbReference type="GO" id="GO:0006508">
    <property type="term" value="P:proteolysis"/>
    <property type="evidence" value="ECO:0007669"/>
    <property type="project" value="UniProtKB-KW"/>
</dbReference>
<feature type="binding site" evidence="14">
    <location>
        <position position="241"/>
    </location>
    <ligand>
        <name>substrate</name>
    </ligand>
</feature>
<dbReference type="Gene3D" id="3.40.710.10">
    <property type="entry name" value="DD-peptidase/beta-lactamase superfamily"/>
    <property type="match status" value="1"/>
</dbReference>
<dbReference type="InterPro" id="IPR001967">
    <property type="entry name" value="Peptidase_S11_N"/>
</dbReference>
<dbReference type="EC" id="3.4.16.4" evidence="4"/>
<dbReference type="SUPFAM" id="SSF56601">
    <property type="entry name" value="beta-lactamase/transpeptidase-like"/>
    <property type="match status" value="1"/>
</dbReference>
<evidence type="ECO:0000256" key="14">
    <source>
        <dbReference type="PIRSR" id="PIRSR618044-2"/>
    </source>
</evidence>
<evidence type="ECO:0000256" key="5">
    <source>
        <dbReference type="ARBA" id="ARBA00022645"/>
    </source>
</evidence>
<dbReference type="GO" id="GO:0071555">
    <property type="term" value="P:cell wall organization"/>
    <property type="evidence" value="ECO:0007669"/>
    <property type="project" value="UniProtKB-KW"/>
</dbReference>
<proteinExistence type="inferred from homology"/>
<evidence type="ECO:0000313" key="18">
    <source>
        <dbReference type="EMBL" id="KXG77031.1"/>
    </source>
</evidence>
<dbReference type="Proteomes" id="UP000070456">
    <property type="component" value="Unassembled WGS sequence"/>
</dbReference>
<keyword evidence="11" id="KW-0961">Cell wall biogenesis/degradation</keyword>
<protein>
    <recommendedName>
        <fullName evidence="4">serine-type D-Ala-D-Ala carboxypeptidase</fullName>
        <ecNumber evidence="4">3.4.16.4</ecNumber>
    </recommendedName>
</protein>
<accession>A0A140L906</accession>
<dbReference type="PANTHER" id="PTHR21581">
    <property type="entry name" value="D-ALANYL-D-ALANINE CARBOXYPEPTIDASE"/>
    <property type="match status" value="1"/>
</dbReference>
<keyword evidence="19" id="KW-1185">Reference proteome</keyword>
<dbReference type="RefSeq" id="WP_068554879.1">
    <property type="nucleotide sequence ID" value="NZ_LOEE01000019.1"/>
</dbReference>
<keyword evidence="6" id="KW-0645">Protease</keyword>
<keyword evidence="9" id="KW-0133">Cell shape</keyword>
<dbReference type="UniPathway" id="UPA00219"/>
<dbReference type="InterPro" id="IPR012338">
    <property type="entry name" value="Beta-lactam/transpept-like"/>
</dbReference>
<keyword evidence="10" id="KW-0573">Peptidoglycan synthesis</keyword>
<evidence type="ECO:0000313" key="19">
    <source>
        <dbReference type="Proteomes" id="UP000070456"/>
    </source>
</evidence>
<dbReference type="PANTHER" id="PTHR21581:SF33">
    <property type="entry name" value="D-ALANYL-D-ALANINE CARBOXYPEPTIDASE DACB"/>
    <property type="match status" value="1"/>
</dbReference>
<feature type="active site" evidence="13">
    <location>
        <position position="116"/>
    </location>
</feature>
<dbReference type="GO" id="GO:0008360">
    <property type="term" value="P:regulation of cell shape"/>
    <property type="evidence" value="ECO:0007669"/>
    <property type="project" value="UniProtKB-KW"/>
</dbReference>
<evidence type="ECO:0000256" key="3">
    <source>
        <dbReference type="ARBA" id="ARBA00007164"/>
    </source>
</evidence>